<evidence type="ECO:0000313" key="8">
    <source>
        <dbReference type="Proteomes" id="UP000297890"/>
    </source>
</evidence>
<feature type="transmembrane region" description="Helical" evidence="6">
    <location>
        <begin position="96"/>
        <end position="116"/>
    </location>
</feature>
<dbReference type="EMBL" id="SRIO01000013">
    <property type="protein sequence ID" value="TFZ82014.1"/>
    <property type="molecule type" value="Genomic_DNA"/>
</dbReference>
<dbReference type="Proteomes" id="UP000297890">
    <property type="component" value="Unassembled WGS sequence"/>
</dbReference>
<organism evidence="7 8">
    <name type="scientific">Candidatus Macondimonas diazotrophica</name>
    <dbReference type="NCBI Taxonomy" id="2305248"/>
    <lineage>
        <taxon>Bacteria</taxon>
        <taxon>Pseudomonadati</taxon>
        <taxon>Pseudomonadota</taxon>
        <taxon>Gammaproteobacteria</taxon>
        <taxon>Chromatiales</taxon>
        <taxon>Ectothiorhodospiraceae</taxon>
        <taxon>Candidatus Macondimonas</taxon>
    </lineage>
</organism>
<dbReference type="AlphaFoldDB" id="A0A4Z0F731"/>
<evidence type="ECO:0000256" key="5">
    <source>
        <dbReference type="ARBA" id="ARBA00023136"/>
    </source>
</evidence>
<dbReference type="InterPro" id="IPR005598">
    <property type="entry name" value="ATP_synth_I"/>
</dbReference>
<proteinExistence type="predicted"/>
<keyword evidence="4 6" id="KW-1133">Transmembrane helix</keyword>
<keyword evidence="3 6" id="KW-0812">Transmembrane</keyword>
<evidence type="ECO:0000256" key="3">
    <source>
        <dbReference type="ARBA" id="ARBA00022692"/>
    </source>
</evidence>
<reference evidence="7 8" key="1">
    <citation type="journal article" date="2019" name="ISME J.">
        <title>Candidatus Macondimonas diazotrophica, a novel gammaproteobacterial genus dominating crude-oil-contaminated coastal sediments.</title>
        <authorList>
            <person name="Karthikeyan S."/>
            <person name="Konstantinidis K."/>
        </authorList>
    </citation>
    <scope>NUCLEOTIDE SEQUENCE [LARGE SCALE GENOMIC DNA]</scope>
    <source>
        <strain evidence="7 8">KTK01</strain>
    </source>
</reference>
<evidence type="ECO:0000256" key="6">
    <source>
        <dbReference type="SAM" id="Phobius"/>
    </source>
</evidence>
<name>A0A4Z0F731_9GAMM</name>
<feature type="transmembrane region" description="Helical" evidence="6">
    <location>
        <begin position="69"/>
        <end position="90"/>
    </location>
</feature>
<protein>
    <submittedName>
        <fullName evidence="7">ATP synthase subunit I</fullName>
    </submittedName>
</protein>
<dbReference type="Pfam" id="PF03899">
    <property type="entry name" value="ATP-synt_I"/>
    <property type="match status" value="1"/>
</dbReference>
<evidence type="ECO:0000256" key="2">
    <source>
        <dbReference type="ARBA" id="ARBA00022475"/>
    </source>
</evidence>
<evidence type="ECO:0000256" key="1">
    <source>
        <dbReference type="ARBA" id="ARBA00004651"/>
    </source>
</evidence>
<accession>A0A4Z0F731</accession>
<evidence type="ECO:0000256" key="4">
    <source>
        <dbReference type="ARBA" id="ARBA00022989"/>
    </source>
</evidence>
<gene>
    <name evidence="7" type="ORF">E4680_10170</name>
</gene>
<dbReference type="GO" id="GO:0005886">
    <property type="term" value="C:plasma membrane"/>
    <property type="evidence" value="ECO:0007669"/>
    <property type="project" value="UniProtKB-SubCell"/>
</dbReference>
<keyword evidence="5 6" id="KW-0472">Membrane</keyword>
<sequence>MSGAVVGRLFRWQAVVTLGVAALAYMFGGWPAVAAAVMGGSANLLAVTVFAVRMALLPPDASPQRRLAALVRAEAVKWGISIGLFAGAALVFPEHFLVLIVAFMATTGVYWVSLLWEVPEDRQQRG</sequence>
<keyword evidence="8" id="KW-1185">Reference proteome</keyword>
<feature type="transmembrane region" description="Helical" evidence="6">
    <location>
        <begin position="9"/>
        <end position="27"/>
    </location>
</feature>
<evidence type="ECO:0000313" key="7">
    <source>
        <dbReference type="EMBL" id="TFZ82014.1"/>
    </source>
</evidence>
<comment type="subcellular location">
    <subcellularLocation>
        <location evidence="1">Cell membrane</location>
        <topology evidence="1">Multi-pass membrane protein</topology>
    </subcellularLocation>
</comment>
<feature type="transmembrane region" description="Helical" evidence="6">
    <location>
        <begin position="33"/>
        <end position="57"/>
    </location>
</feature>
<keyword evidence="2" id="KW-1003">Cell membrane</keyword>
<comment type="caution">
    <text evidence="7">The sequence shown here is derived from an EMBL/GenBank/DDBJ whole genome shotgun (WGS) entry which is preliminary data.</text>
</comment>